<keyword evidence="2" id="KW-1185">Reference proteome</keyword>
<dbReference type="KEGG" id="smon:AWR27_15745"/>
<organism evidence="1 2">
    <name type="scientific">Spirosoma montaniterrae</name>
    <dbReference type="NCBI Taxonomy" id="1178516"/>
    <lineage>
        <taxon>Bacteria</taxon>
        <taxon>Pseudomonadati</taxon>
        <taxon>Bacteroidota</taxon>
        <taxon>Cytophagia</taxon>
        <taxon>Cytophagales</taxon>
        <taxon>Cytophagaceae</taxon>
        <taxon>Spirosoma</taxon>
    </lineage>
</organism>
<dbReference type="EMBL" id="CP014263">
    <property type="protein sequence ID" value="AQG80649.1"/>
    <property type="molecule type" value="Genomic_DNA"/>
</dbReference>
<protein>
    <submittedName>
        <fullName evidence="1">Uncharacterized protein</fullName>
    </submittedName>
</protein>
<evidence type="ECO:0000313" key="1">
    <source>
        <dbReference type="EMBL" id="AQG80649.1"/>
    </source>
</evidence>
<name>A0A1P9WZ50_9BACT</name>
<dbReference type="AlphaFoldDB" id="A0A1P9WZ50"/>
<gene>
    <name evidence="1" type="ORF">AWR27_15745</name>
</gene>
<sequence length="149" mass="16759">MLTLNSWLLVNLCAFCILVSCNSEKSPKSLVNQNETLQIIQTVFSDSSLDSLIRSLDKRARVQLVRGSSVEANMKVVFRGQVLPIMRPKDAELANTSHEALLPVWVTVKKYKADTIAVYLHETRYNNTPTYFLVKKGAWIVIAKAFGKT</sequence>
<accession>A0A1P9WZ50</accession>
<evidence type="ECO:0000313" key="2">
    <source>
        <dbReference type="Proteomes" id="UP000187941"/>
    </source>
</evidence>
<dbReference type="Proteomes" id="UP000187941">
    <property type="component" value="Chromosome"/>
</dbReference>
<dbReference type="STRING" id="1178516.AWR27_15745"/>
<reference evidence="1 2" key="1">
    <citation type="submission" date="2016-01" db="EMBL/GenBank/DDBJ databases">
        <authorList>
            <person name="Oliw E.H."/>
        </authorList>
    </citation>
    <scope>NUCLEOTIDE SEQUENCE [LARGE SCALE GENOMIC DNA]</scope>
    <source>
        <strain evidence="1 2">DY10</strain>
    </source>
</reference>
<proteinExistence type="predicted"/>